<comment type="caution">
    <text evidence="10">The sequence shown here is derived from an EMBL/GenBank/DDBJ whole genome shotgun (WGS) entry which is preliminary data.</text>
</comment>
<dbReference type="EMBL" id="JAVREI010000002">
    <property type="protein sequence ID" value="MDT0275238.1"/>
    <property type="molecule type" value="Genomic_DNA"/>
</dbReference>
<protein>
    <submittedName>
        <fullName evidence="10">MFS transporter</fullName>
    </submittedName>
</protein>
<keyword evidence="5 8" id="KW-1133">Transmembrane helix</keyword>
<evidence type="ECO:0000256" key="8">
    <source>
        <dbReference type="SAM" id="Phobius"/>
    </source>
</evidence>
<organism evidence="10 11">
    <name type="scientific">Blastococcus goldschmidtiae</name>
    <dbReference type="NCBI Taxonomy" id="3075546"/>
    <lineage>
        <taxon>Bacteria</taxon>
        <taxon>Bacillati</taxon>
        <taxon>Actinomycetota</taxon>
        <taxon>Actinomycetes</taxon>
        <taxon>Geodermatophilales</taxon>
        <taxon>Geodermatophilaceae</taxon>
        <taxon>Blastococcus</taxon>
    </lineage>
</organism>
<evidence type="ECO:0000256" key="5">
    <source>
        <dbReference type="ARBA" id="ARBA00022989"/>
    </source>
</evidence>
<feature type="transmembrane region" description="Helical" evidence="8">
    <location>
        <begin position="121"/>
        <end position="139"/>
    </location>
</feature>
<feature type="transmembrane region" description="Helical" evidence="8">
    <location>
        <begin position="311"/>
        <end position="334"/>
    </location>
</feature>
<name>A0ABU2K4Z7_9ACTN</name>
<dbReference type="PRINTS" id="PR01036">
    <property type="entry name" value="TCRTETB"/>
</dbReference>
<keyword evidence="4 8" id="KW-0812">Transmembrane</keyword>
<evidence type="ECO:0000256" key="1">
    <source>
        <dbReference type="ARBA" id="ARBA00004651"/>
    </source>
</evidence>
<reference evidence="11" key="1">
    <citation type="submission" date="2023-07" db="EMBL/GenBank/DDBJ databases">
        <title>30 novel species of actinomycetes from the DSMZ collection.</title>
        <authorList>
            <person name="Nouioui I."/>
        </authorList>
    </citation>
    <scope>NUCLEOTIDE SEQUENCE [LARGE SCALE GENOMIC DNA]</scope>
    <source>
        <strain evidence="11">DSM 46792</strain>
    </source>
</reference>
<dbReference type="RefSeq" id="WP_311344066.1">
    <property type="nucleotide sequence ID" value="NZ_JAVREI010000002.1"/>
</dbReference>
<feature type="transmembrane region" description="Helical" evidence="8">
    <location>
        <begin position="90"/>
        <end position="109"/>
    </location>
</feature>
<dbReference type="Gene3D" id="1.20.1250.20">
    <property type="entry name" value="MFS general substrate transporter like domains"/>
    <property type="match status" value="1"/>
</dbReference>
<gene>
    <name evidence="10" type="ORF">RM425_04930</name>
</gene>
<feature type="transmembrane region" description="Helical" evidence="8">
    <location>
        <begin position="439"/>
        <end position="460"/>
    </location>
</feature>
<comment type="subcellular location">
    <subcellularLocation>
        <location evidence="1">Cell membrane</location>
        <topology evidence="1">Multi-pass membrane protein</topology>
    </subcellularLocation>
</comment>
<evidence type="ECO:0000256" key="2">
    <source>
        <dbReference type="ARBA" id="ARBA00022448"/>
    </source>
</evidence>
<sequence length="524" mass="54939">MSWSTASRPDGLEQPVVGTSGAVDTTEPPLPPVPPETAARPGRDDPDVMREAWRTLSVVGLASMFSGMSNSALNVALPAVAREYDASATAASWILLSFMLTQTLLMVSFGRLADLFGRRSMYLTGLAVFTVGNLLAGFAPDAWWLVACRVLQAAGAAMLLTNSAALVTGAFPRHRLGQGMGIYLASFSVAQLVGPTLGGFLAEHVGVQWLFWSNVPVGIGCLVWGIVALPAVPRSGERLALDVPGNLLAFLGLGCGLVALSQVTALGWSHPVVVGGLIAFAVLLPAFLLVERRVRDPLMDTRLFEDRSFSWGLSASFLNAIGQFGVVLLVALYLQAVGGEDPLSAGLKVLPLAVSALVFSAASGFFQRWVEAHTLTVLGNAATAAGLAVLLAFAGAEVHYGAVVFALILVGAGSGFFMPSNTQVLLATMPSERLGIANGMRLMLQNTGAVLGTAVILTVLTSPLPQELRRYVFAGTISEVSDEGLLDLVTGYRWTAITMLVVCLAAMACSLGARRAVRTAARQD</sequence>
<dbReference type="InterPro" id="IPR011701">
    <property type="entry name" value="MFS"/>
</dbReference>
<feature type="transmembrane region" description="Helical" evidence="8">
    <location>
        <begin position="52"/>
        <end position="70"/>
    </location>
</feature>
<proteinExistence type="predicted"/>
<dbReference type="Proteomes" id="UP001183222">
    <property type="component" value="Unassembled WGS sequence"/>
</dbReference>
<dbReference type="Gene3D" id="1.20.1720.10">
    <property type="entry name" value="Multidrug resistance protein D"/>
    <property type="match status" value="1"/>
</dbReference>
<feature type="transmembrane region" description="Helical" evidence="8">
    <location>
        <begin position="183"/>
        <end position="203"/>
    </location>
</feature>
<keyword evidence="2" id="KW-0813">Transport</keyword>
<evidence type="ECO:0000256" key="6">
    <source>
        <dbReference type="ARBA" id="ARBA00023136"/>
    </source>
</evidence>
<keyword evidence="3" id="KW-1003">Cell membrane</keyword>
<evidence type="ECO:0000256" key="7">
    <source>
        <dbReference type="SAM" id="MobiDB-lite"/>
    </source>
</evidence>
<keyword evidence="6 8" id="KW-0472">Membrane</keyword>
<feature type="transmembrane region" description="Helical" evidence="8">
    <location>
        <begin position="346"/>
        <end position="366"/>
    </location>
</feature>
<evidence type="ECO:0000259" key="9">
    <source>
        <dbReference type="PROSITE" id="PS50850"/>
    </source>
</evidence>
<dbReference type="PROSITE" id="PS50850">
    <property type="entry name" value="MFS"/>
    <property type="match status" value="1"/>
</dbReference>
<dbReference type="SUPFAM" id="SSF103473">
    <property type="entry name" value="MFS general substrate transporter"/>
    <property type="match status" value="2"/>
</dbReference>
<feature type="transmembrane region" description="Helical" evidence="8">
    <location>
        <begin position="209"/>
        <end position="232"/>
    </location>
</feature>
<evidence type="ECO:0000256" key="3">
    <source>
        <dbReference type="ARBA" id="ARBA00022475"/>
    </source>
</evidence>
<dbReference type="PANTHER" id="PTHR42718:SF46">
    <property type="entry name" value="BLR6921 PROTEIN"/>
    <property type="match status" value="1"/>
</dbReference>
<evidence type="ECO:0000313" key="11">
    <source>
        <dbReference type="Proteomes" id="UP001183222"/>
    </source>
</evidence>
<feature type="transmembrane region" description="Helical" evidence="8">
    <location>
        <begin position="400"/>
        <end position="418"/>
    </location>
</feature>
<dbReference type="InterPro" id="IPR036259">
    <property type="entry name" value="MFS_trans_sf"/>
</dbReference>
<evidence type="ECO:0000313" key="10">
    <source>
        <dbReference type="EMBL" id="MDT0275238.1"/>
    </source>
</evidence>
<evidence type="ECO:0000256" key="4">
    <source>
        <dbReference type="ARBA" id="ARBA00022692"/>
    </source>
</evidence>
<feature type="transmembrane region" description="Helical" evidence="8">
    <location>
        <begin position="375"/>
        <end position="394"/>
    </location>
</feature>
<feature type="transmembrane region" description="Helical" evidence="8">
    <location>
        <begin position="151"/>
        <end position="171"/>
    </location>
</feature>
<feature type="domain" description="Major facilitator superfamily (MFS) profile" evidence="9">
    <location>
        <begin position="55"/>
        <end position="518"/>
    </location>
</feature>
<feature type="transmembrane region" description="Helical" evidence="8">
    <location>
        <begin position="492"/>
        <end position="513"/>
    </location>
</feature>
<dbReference type="InterPro" id="IPR020846">
    <property type="entry name" value="MFS_dom"/>
</dbReference>
<feature type="transmembrane region" description="Helical" evidence="8">
    <location>
        <begin position="272"/>
        <end position="290"/>
    </location>
</feature>
<dbReference type="CDD" id="cd17321">
    <property type="entry name" value="MFS_MMR_MDR_like"/>
    <property type="match status" value="1"/>
</dbReference>
<keyword evidence="11" id="KW-1185">Reference proteome</keyword>
<dbReference type="PANTHER" id="PTHR42718">
    <property type="entry name" value="MAJOR FACILITATOR SUPERFAMILY MULTIDRUG TRANSPORTER MFSC"/>
    <property type="match status" value="1"/>
</dbReference>
<feature type="region of interest" description="Disordered" evidence="7">
    <location>
        <begin position="1"/>
        <end position="46"/>
    </location>
</feature>
<dbReference type="Pfam" id="PF07690">
    <property type="entry name" value="MFS_1"/>
    <property type="match status" value="1"/>
</dbReference>
<feature type="transmembrane region" description="Helical" evidence="8">
    <location>
        <begin position="239"/>
        <end position="260"/>
    </location>
</feature>
<accession>A0ABU2K4Z7</accession>